<gene>
    <name evidence="2" type="ORF">AT727_02885</name>
</gene>
<dbReference type="EMBL" id="LOCK01000017">
    <property type="protein sequence ID" value="KTE91894.1"/>
    <property type="molecule type" value="Genomic_DNA"/>
</dbReference>
<keyword evidence="1" id="KW-0812">Transmembrane</keyword>
<dbReference type="OMA" id="FQRFQFG"/>
<dbReference type="RefSeq" id="WP_011460681.1">
    <property type="nucleotide sequence ID" value="NZ_JAYFNZ010000009.1"/>
</dbReference>
<reference evidence="2 3" key="1">
    <citation type="submission" date="2015-12" db="EMBL/GenBank/DDBJ databases">
        <title>Draft Genome Sequence of Desulfitobacterium hafniense Strain DH, a Sulfate-reducing Bacterium Isolated from Paddy Soils.</title>
        <authorList>
            <person name="Bao P."/>
            <person name="Zhang X."/>
            <person name="Li G."/>
        </authorList>
    </citation>
    <scope>NUCLEOTIDE SEQUENCE [LARGE SCALE GENOMIC DNA]</scope>
    <source>
        <strain evidence="2 3">DH</strain>
    </source>
</reference>
<evidence type="ECO:0008006" key="4">
    <source>
        <dbReference type="Google" id="ProtNLM"/>
    </source>
</evidence>
<keyword evidence="1" id="KW-1133">Transmembrane helix</keyword>
<sequence length="95" mass="10856">MIIIIFVYQVADKVLLILMYAIILRALLSWIPNLPYNAFVRILHDITDPLIRPFERLQFGGPGFAIGLAPLIAYFVLMLVRSILLPGIFSFLLRL</sequence>
<evidence type="ECO:0000313" key="3">
    <source>
        <dbReference type="Proteomes" id="UP000054623"/>
    </source>
</evidence>
<dbReference type="Proteomes" id="UP000054623">
    <property type="component" value="Unassembled WGS sequence"/>
</dbReference>
<evidence type="ECO:0000313" key="2">
    <source>
        <dbReference type="EMBL" id="KTE91894.1"/>
    </source>
</evidence>
<comment type="caution">
    <text evidence="2">The sequence shown here is derived from an EMBL/GenBank/DDBJ whole genome shotgun (WGS) entry which is preliminary data.</text>
</comment>
<dbReference type="GO" id="GO:0016020">
    <property type="term" value="C:membrane"/>
    <property type="evidence" value="ECO:0007669"/>
    <property type="project" value="InterPro"/>
</dbReference>
<dbReference type="InterPro" id="IPR003425">
    <property type="entry name" value="CCB3/YggT"/>
</dbReference>
<accession>A0A0W1JKB2</accession>
<name>A0A0W1JKB2_DESHA</name>
<keyword evidence="1" id="KW-0472">Membrane</keyword>
<dbReference type="OrthoDB" id="283553at2"/>
<evidence type="ECO:0000256" key="1">
    <source>
        <dbReference type="SAM" id="Phobius"/>
    </source>
</evidence>
<dbReference type="Pfam" id="PF02325">
    <property type="entry name" value="CCB3_YggT"/>
    <property type="match status" value="1"/>
</dbReference>
<proteinExistence type="predicted"/>
<protein>
    <recommendedName>
        <fullName evidence="4">YggT family protein</fullName>
    </recommendedName>
</protein>
<feature type="transmembrane region" description="Helical" evidence="1">
    <location>
        <begin position="71"/>
        <end position="93"/>
    </location>
</feature>
<dbReference type="AlphaFoldDB" id="A0A0W1JKB2"/>
<organism evidence="2 3">
    <name type="scientific">Desulfitobacterium hafniense</name>
    <name type="common">Desulfitobacterium frappieri</name>
    <dbReference type="NCBI Taxonomy" id="49338"/>
    <lineage>
        <taxon>Bacteria</taxon>
        <taxon>Bacillati</taxon>
        <taxon>Bacillota</taxon>
        <taxon>Clostridia</taxon>
        <taxon>Eubacteriales</taxon>
        <taxon>Desulfitobacteriaceae</taxon>
        <taxon>Desulfitobacterium</taxon>
    </lineage>
</organism>